<dbReference type="AlphaFoldDB" id="A0A7K1UX39"/>
<keyword evidence="1 2" id="KW-0732">Signal</keyword>
<comment type="caution">
    <text evidence="3">The sequence shown here is derived from an EMBL/GenBank/DDBJ whole genome shotgun (WGS) entry which is preliminary data.</text>
</comment>
<dbReference type="Gene3D" id="2.60.40.1650">
    <property type="entry name" value="Porin MspA (Ig-like beta-sandwich domain)"/>
    <property type="match status" value="1"/>
</dbReference>
<sequence length="219" mass="22627">MFTNHLIAKTAVSGVIATASLLSGSLGIAHADGGIAPHERTTTAPNGMSITVGASDQAVRSVAPMNGWPTSREAYLDDTFYGKVEGGTGKIKYGFFAGCAVDLDVKFNVDGKVGIDANVTLGAEASLTEVTPTASVSIEPEIGGSVGFDLSITPGKIKQIDLGEKQLTGSNTVYAVFRDWRLTADNCAGPLTVKPYVIIEASSPEADATDEIMGDAISL</sequence>
<dbReference type="SUPFAM" id="SSF56959">
    <property type="entry name" value="Leukocidin-like"/>
    <property type="match status" value="1"/>
</dbReference>
<dbReference type="Pfam" id="PF09203">
    <property type="entry name" value="MspA"/>
    <property type="match status" value="1"/>
</dbReference>
<dbReference type="InterPro" id="IPR036435">
    <property type="entry name" value="Leukocidin/porin_MspA_sf"/>
</dbReference>
<proteinExistence type="predicted"/>
<dbReference type="RefSeq" id="WP_157388464.1">
    <property type="nucleotide sequence ID" value="NZ_WRPP01000003.1"/>
</dbReference>
<dbReference type="EMBL" id="WRPP01000003">
    <property type="protein sequence ID" value="MVU78841.1"/>
    <property type="molecule type" value="Genomic_DNA"/>
</dbReference>
<dbReference type="Gene3D" id="2.10.300.10">
    <property type="entry name" value="Porin MspA ribbon domain"/>
    <property type="match status" value="1"/>
</dbReference>
<dbReference type="Proteomes" id="UP000466794">
    <property type="component" value="Unassembled WGS sequence"/>
</dbReference>
<accession>A0A7K1UX39</accession>
<name>A0A7K1UX39_9NOCA</name>
<gene>
    <name evidence="3" type="ORF">GPX89_16505</name>
</gene>
<evidence type="ECO:0000313" key="4">
    <source>
        <dbReference type="Proteomes" id="UP000466794"/>
    </source>
</evidence>
<reference evidence="3 4" key="1">
    <citation type="submission" date="2019-12" db="EMBL/GenBank/DDBJ databases">
        <title>Nocardia sp. nov. ET3-3 isolated from soil.</title>
        <authorList>
            <person name="Kanchanasin P."/>
            <person name="Tanasupawat S."/>
            <person name="Yuki M."/>
            <person name="Kudo T."/>
        </authorList>
    </citation>
    <scope>NUCLEOTIDE SEQUENCE [LARGE SCALE GENOMIC DNA]</scope>
    <source>
        <strain evidence="3 4">ET3-3</strain>
    </source>
</reference>
<evidence type="ECO:0000256" key="2">
    <source>
        <dbReference type="SAM" id="SignalP"/>
    </source>
</evidence>
<feature type="chain" id="PRO_5029553831" description="MspA protein" evidence="2">
    <location>
        <begin position="32"/>
        <end position="219"/>
    </location>
</feature>
<protein>
    <recommendedName>
        <fullName evidence="5">MspA protein</fullName>
    </recommendedName>
</protein>
<dbReference type="InterPro" id="IPR015286">
    <property type="entry name" value="Porin_fam_mycobact-type"/>
</dbReference>
<feature type="signal peptide" evidence="2">
    <location>
        <begin position="1"/>
        <end position="31"/>
    </location>
</feature>
<organism evidence="3 4">
    <name type="scientific">Nocardia terrae</name>
    <dbReference type="NCBI Taxonomy" id="2675851"/>
    <lineage>
        <taxon>Bacteria</taxon>
        <taxon>Bacillati</taxon>
        <taxon>Actinomycetota</taxon>
        <taxon>Actinomycetes</taxon>
        <taxon>Mycobacteriales</taxon>
        <taxon>Nocardiaceae</taxon>
        <taxon>Nocardia</taxon>
    </lineage>
</organism>
<evidence type="ECO:0000256" key="1">
    <source>
        <dbReference type="ARBA" id="ARBA00022729"/>
    </source>
</evidence>
<keyword evidence="4" id="KW-1185">Reference proteome</keyword>
<evidence type="ECO:0000313" key="3">
    <source>
        <dbReference type="EMBL" id="MVU78841.1"/>
    </source>
</evidence>
<evidence type="ECO:0008006" key="5">
    <source>
        <dbReference type="Google" id="ProtNLM"/>
    </source>
</evidence>